<dbReference type="Proteomes" id="UP001500141">
    <property type="component" value="Unassembled WGS sequence"/>
</dbReference>
<dbReference type="Pfam" id="PF14534">
    <property type="entry name" value="DUF4440"/>
    <property type="match status" value="1"/>
</dbReference>
<evidence type="ECO:0000313" key="2">
    <source>
        <dbReference type="EMBL" id="GAA4758617.1"/>
    </source>
</evidence>
<evidence type="ECO:0000313" key="3">
    <source>
        <dbReference type="Proteomes" id="UP001500141"/>
    </source>
</evidence>
<dbReference type="PROSITE" id="PS51257">
    <property type="entry name" value="PROKAR_LIPOPROTEIN"/>
    <property type="match status" value="1"/>
</dbReference>
<accession>A0ABP8ZJZ3</accession>
<dbReference type="SUPFAM" id="SSF54427">
    <property type="entry name" value="NTF2-like"/>
    <property type="match status" value="1"/>
</dbReference>
<dbReference type="InterPro" id="IPR027843">
    <property type="entry name" value="DUF4440"/>
</dbReference>
<proteinExistence type="predicted"/>
<evidence type="ECO:0000259" key="1">
    <source>
        <dbReference type="Pfam" id="PF14534"/>
    </source>
</evidence>
<name>A0ABP8ZJZ3_9FLAO</name>
<dbReference type="Gene3D" id="3.10.450.50">
    <property type="match status" value="1"/>
</dbReference>
<reference evidence="3" key="1">
    <citation type="journal article" date="2019" name="Int. J. Syst. Evol. Microbiol.">
        <title>The Global Catalogue of Microorganisms (GCM) 10K type strain sequencing project: providing services to taxonomists for standard genome sequencing and annotation.</title>
        <authorList>
            <consortium name="The Broad Institute Genomics Platform"/>
            <consortium name="The Broad Institute Genome Sequencing Center for Infectious Disease"/>
            <person name="Wu L."/>
            <person name="Ma J."/>
        </authorList>
    </citation>
    <scope>NUCLEOTIDE SEQUENCE [LARGE SCALE GENOMIC DNA]</scope>
    <source>
        <strain evidence="3">JCM 18198</strain>
    </source>
</reference>
<dbReference type="EMBL" id="BAABIP010000007">
    <property type="protein sequence ID" value="GAA4758617.1"/>
    <property type="molecule type" value="Genomic_DNA"/>
</dbReference>
<feature type="domain" description="DUF4440" evidence="1">
    <location>
        <begin position="33"/>
        <end position="140"/>
    </location>
</feature>
<keyword evidence="3" id="KW-1185">Reference proteome</keyword>
<organism evidence="2 3">
    <name type="scientific">Flavobacterium hankyongi</name>
    <dbReference type="NCBI Taxonomy" id="1176532"/>
    <lineage>
        <taxon>Bacteria</taxon>
        <taxon>Pseudomonadati</taxon>
        <taxon>Bacteroidota</taxon>
        <taxon>Flavobacteriia</taxon>
        <taxon>Flavobacteriales</taxon>
        <taxon>Flavobacteriaceae</taxon>
        <taxon>Flavobacterium</taxon>
    </lineage>
</organism>
<dbReference type="RefSeq" id="WP_264544474.1">
    <property type="nucleotide sequence ID" value="NZ_BAABIP010000007.1"/>
</dbReference>
<comment type="caution">
    <text evidence="2">The sequence shown here is derived from an EMBL/GenBank/DDBJ whole genome shotgun (WGS) entry which is preliminary data.</text>
</comment>
<dbReference type="InterPro" id="IPR032710">
    <property type="entry name" value="NTF2-like_dom_sf"/>
</dbReference>
<gene>
    <name evidence="2" type="ORF">GCM10023230_03300</name>
</gene>
<protein>
    <recommendedName>
        <fullName evidence="1">DUF4440 domain-containing protein</fullName>
    </recommendedName>
</protein>
<sequence>MRKTVLLLSSILLFSCNQKIDKTTIKEEITNAEKAFNNCASKEGIANAFYEFAAQDAVIKRENDTLIKGKEAIKNYYNNPKYSKAKVTWKPDFINVSDDGTMAYTYGQYIWTATDSTGNKKDFKGIFHTVWQKQKDGSWKYIWD</sequence>